<dbReference type="EMBL" id="BIFS01000002">
    <property type="protein sequence ID" value="GCE22704.1"/>
    <property type="molecule type" value="Genomic_DNA"/>
</dbReference>
<organism evidence="1 2">
    <name type="scientific">Dictyobacter kobayashii</name>
    <dbReference type="NCBI Taxonomy" id="2014872"/>
    <lineage>
        <taxon>Bacteria</taxon>
        <taxon>Bacillati</taxon>
        <taxon>Chloroflexota</taxon>
        <taxon>Ktedonobacteria</taxon>
        <taxon>Ktedonobacterales</taxon>
        <taxon>Dictyobacteraceae</taxon>
        <taxon>Dictyobacter</taxon>
    </lineage>
</organism>
<name>A0A402AUD3_9CHLR</name>
<accession>A0A402AUD3</accession>
<reference evidence="2" key="1">
    <citation type="submission" date="2018-12" db="EMBL/GenBank/DDBJ databases">
        <title>Tengunoibacter tsumagoiensis gen. nov., sp. nov., Dictyobacter kobayashii sp. nov., D. alpinus sp. nov., and D. joshuensis sp. nov. and description of Dictyobacteraceae fam. nov. within the order Ktedonobacterales isolated from Tengu-no-mugimeshi.</title>
        <authorList>
            <person name="Wang C.M."/>
            <person name="Zheng Y."/>
            <person name="Sakai Y."/>
            <person name="Toyoda A."/>
            <person name="Minakuchi Y."/>
            <person name="Abe K."/>
            <person name="Yokota A."/>
            <person name="Yabe S."/>
        </authorList>
    </citation>
    <scope>NUCLEOTIDE SEQUENCE [LARGE SCALE GENOMIC DNA]</scope>
    <source>
        <strain evidence="2">Uno11</strain>
    </source>
</reference>
<dbReference type="Gene3D" id="3.30.530.20">
    <property type="match status" value="1"/>
</dbReference>
<sequence>MPKLRFQTVIQRQPEAIYQVLLDLTGYKVWLPSSNMHSETTLTSDYPIRVGTTYVDRGPSSVMQGEIIELEPARKIVFRQTTSPQRRSFLASKLDITTRYTLEPIAEGTRVKRELTLHVGGLFFVLQVVLIRLIRQENERILAALKNYMDARVS</sequence>
<gene>
    <name evidence="1" type="ORF">KDK_65040</name>
</gene>
<dbReference type="AlphaFoldDB" id="A0A402AUD3"/>
<dbReference type="InterPro" id="IPR019587">
    <property type="entry name" value="Polyketide_cyclase/dehydratase"/>
</dbReference>
<protein>
    <recommendedName>
        <fullName evidence="3">Polyketide cyclase</fullName>
    </recommendedName>
</protein>
<comment type="caution">
    <text evidence="1">The sequence shown here is derived from an EMBL/GenBank/DDBJ whole genome shotgun (WGS) entry which is preliminary data.</text>
</comment>
<proteinExistence type="predicted"/>
<dbReference type="Pfam" id="PF10604">
    <property type="entry name" value="Polyketide_cyc2"/>
    <property type="match status" value="1"/>
</dbReference>
<keyword evidence="2" id="KW-1185">Reference proteome</keyword>
<evidence type="ECO:0000313" key="1">
    <source>
        <dbReference type="EMBL" id="GCE22704.1"/>
    </source>
</evidence>
<dbReference type="InterPro" id="IPR023393">
    <property type="entry name" value="START-like_dom_sf"/>
</dbReference>
<evidence type="ECO:0008006" key="3">
    <source>
        <dbReference type="Google" id="ProtNLM"/>
    </source>
</evidence>
<evidence type="ECO:0000313" key="2">
    <source>
        <dbReference type="Proteomes" id="UP000287188"/>
    </source>
</evidence>
<dbReference type="SUPFAM" id="SSF55961">
    <property type="entry name" value="Bet v1-like"/>
    <property type="match status" value="1"/>
</dbReference>
<dbReference type="Proteomes" id="UP000287188">
    <property type="component" value="Unassembled WGS sequence"/>
</dbReference>
<dbReference type="RefSeq" id="WP_161977818.1">
    <property type="nucleotide sequence ID" value="NZ_BIFS01000002.1"/>
</dbReference>